<evidence type="ECO:0000313" key="8">
    <source>
        <dbReference type="EMBL" id="GAA2031378.1"/>
    </source>
</evidence>
<dbReference type="PROSITE" id="PS00094">
    <property type="entry name" value="C5_MTASE_1"/>
    <property type="match status" value="1"/>
</dbReference>
<dbReference type="Pfam" id="PF00145">
    <property type="entry name" value="DNA_methylase"/>
    <property type="match status" value="2"/>
</dbReference>
<evidence type="ECO:0000256" key="3">
    <source>
        <dbReference type="ARBA" id="ARBA00022691"/>
    </source>
</evidence>
<keyword evidence="1 5" id="KW-0489">Methyltransferase</keyword>
<evidence type="ECO:0000256" key="4">
    <source>
        <dbReference type="ARBA" id="ARBA00022747"/>
    </source>
</evidence>
<dbReference type="SUPFAM" id="SSF53335">
    <property type="entry name" value="S-adenosyl-L-methionine-dependent methyltransferases"/>
    <property type="match status" value="1"/>
</dbReference>
<evidence type="ECO:0000256" key="5">
    <source>
        <dbReference type="PROSITE-ProRule" id="PRU01016"/>
    </source>
</evidence>
<dbReference type="InterPro" id="IPR050390">
    <property type="entry name" value="C5-Methyltransferase"/>
</dbReference>
<gene>
    <name evidence="8" type="ORF">GCM10009720_09570</name>
</gene>
<dbReference type="InterPro" id="IPR029063">
    <property type="entry name" value="SAM-dependent_MTases_sf"/>
</dbReference>
<dbReference type="EC" id="2.1.1.37" evidence="7"/>
<protein>
    <recommendedName>
        <fullName evidence="7">Cytosine-specific methyltransferase</fullName>
        <ecNumber evidence="7">2.1.1.37</ecNumber>
    </recommendedName>
</protein>
<proteinExistence type="inferred from homology"/>
<evidence type="ECO:0000256" key="7">
    <source>
        <dbReference type="RuleBase" id="RU000417"/>
    </source>
</evidence>
<dbReference type="Gene3D" id="3.40.50.150">
    <property type="entry name" value="Vaccinia Virus protein VP39"/>
    <property type="match status" value="1"/>
</dbReference>
<name>A0ABN2U8T0_9MICC</name>
<comment type="caution">
    <text evidence="8">The sequence shown here is derived from an EMBL/GenBank/DDBJ whole genome shotgun (WGS) entry which is preliminary data.</text>
</comment>
<keyword evidence="9" id="KW-1185">Reference proteome</keyword>
<sequence length="362" mass="38690">MTPHTESPKTMISLYSGLGGLDYGFAQHGYRTLATAEADKHAAATHHNWLTHFQDEAPQHYSDVLELQADVENGTLGFPQVDVIAGGPPCQGFSRAGAQDPNDPRSAHVHVFMDVVAAVKPRAFVMENVSTLATGARFSEVYETFIARAETAGYTVATHIVDAADYGTPQHRKRAIIIGTLDGEAIEMPASDGQHMTVAEVFATLPRFGTPGNDTHYGCRVIPSKRPVIGRARNPYQGIFVNGPGRPLDMDRPSRTLTANMDGGRGPFVDQAFLDGECDTSWHGDYFDHLKSGGEPATAADVPATVRRISVEEAAALTGFPPIMALHGPVASQYRQIGNCVPPPLSQTISMAVDGALCGVAV</sequence>
<comment type="catalytic activity">
    <reaction evidence="7">
        <text>a 2'-deoxycytidine in DNA + S-adenosyl-L-methionine = a 5-methyl-2'-deoxycytidine in DNA + S-adenosyl-L-homocysteine + H(+)</text>
        <dbReference type="Rhea" id="RHEA:13681"/>
        <dbReference type="Rhea" id="RHEA-COMP:11369"/>
        <dbReference type="Rhea" id="RHEA-COMP:11370"/>
        <dbReference type="ChEBI" id="CHEBI:15378"/>
        <dbReference type="ChEBI" id="CHEBI:57856"/>
        <dbReference type="ChEBI" id="CHEBI:59789"/>
        <dbReference type="ChEBI" id="CHEBI:85452"/>
        <dbReference type="ChEBI" id="CHEBI:85454"/>
        <dbReference type="EC" id="2.1.1.37"/>
    </reaction>
</comment>
<dbReference type="InterPro" id="IPR018117">
    <property type="entry name" value="C5_DNA_meth_AS"/>
</dbReference>
<dbReference type="Gene3D" id="3.90.120.10">
    <property type="entry name" value="DNA Methylase, subunit A, domain 2"/>
    <property type="match status" value="1"/>
</dbReference>
<reference evidence="8 9" key="1">
    <citation type="journal article" date="2019" name="Int. J. Syst. Evol. Microbiol.">
        <title>The Global Catalogue of Microorganisms (GCM) 10K type strain sequencing project: providing services to taxonomists for standard genome sequencing and annotation.</title>
        <authorList>
            <consortium name="The Broad Institute Genomics Platform"/>
            <consortium name="The Broad Institute Genome Sequencing Center for Infectious Disease"/>
            <person name="Wu L."/>
            <person name="Ma J."/>
        </authorList>
    </citation>
    <scope>NUCLEOTIDE SEQUENCE [LARGE SCALE GENOMIC DNA]</scope>
    <source>
        <strain evidence="8 9">JCM 13595</strain>
    </source>
</reference>
<dbReference type="Proteomes" id="UP001501461">
    <property type="component" value="Unassembled WGS sequence"/>
</dbReference>
<dbReference type="PANTHER" id="PTHR10629:SF52">
    <property type="entry name" value="DNA (CYTOSINE-5)-METHYLTRANSFERASE 1"/>
    <property type="match status" value="1"/>
</dbReference>
<dbReference type="NCBIfam" id="TIGR00675">
    <property type="entry name" value="dcm"/>
    <property type="match status" value="1"/>
</dbReference>
<evidence type="ECO:0000256" key="1">
    <source>
        <dbReference type="ARBA" id="ARBA00022603"/>
    </source>
</evidence>
<accession>A0ABN2U8T0</accession>
<dbReference type="GO" id="GO:0008168">
    <property type="term" value="F:methyltransferase activity"/>
    <property type="evidence" value="ECO:0007669"/>
    <property type="project" value="UniProtKB-KW"/>
</dbReference>
<dbReference type="RefSeq" id="WP_343956469.1">
    <property type="nucleotide sequence ID" value="NZ_BAAAMN010000014.1"/>
</dbReference>
<comment type="similarity">
    <text evidence="5 6">Belongs to the class I-like SAM-binding methyltransferase superfamily. C5-methyltransferase family.</text>
</comment>
<evidence type="ECO:0000256" key="6">
    <source>
        <dbReference type="RuleBase" id="RU000416"/>
    </source>
</evidence>
<dbReference type="GO" id="GO:0032259">
    <property type="term" value="P:methylation"/>
    <property type="evidence" value="ECO:0007669"/>
    <property type="project" value="UniProtKB-KW"/>
</dbReference>
<dbReference type="PRINTS" id="PR00105">
    <property type="entry name" value="C5METTRFRASE"/>
</dbReference>
<evidence type="ECO:0000256" key="2">
    <source>
        <dbReference type="ARBA" id="ARBA00022679"/>
    </source>
</evidence>
<evidence type="ECO:0000313" key="9">
    <source>
        <dbReference type="Proteomes" id="UP001501461"/>
    </source>
</evidence>
<keyword evidence="4" id="KW-0680">Restriction system</keyword>
<feature type="active site" evidence="5">
    <location>
        <position position="90"/>
    </location>
</feature>
<dbReference type="PROSITE" id="PS51679">
    <property type="entry name" value="SAM_MT_C5"/>
    <property type="match status" value="1"/>
</dbReference>
<dbReference type="PANTHER" id="PTHR10629">
    <property type="entry name" value="CYTOSINE-SPECIFIC METHYLTRANSFERASE"/>
    <property type="match status" value="1"/>
</dbReference>
<keyword evidence="3 5" id="KW-0949">S-adenosyl-L-methionine</keyword>
<dbReference type="InterPro" id="IPR001525">
    <property type="entry name" value="C5_MeTfrase"/>
</dbReference>
<keyword evidence="2 5" id="KW-0808">Transferase</keyword>
<dbReference type="EMBL" id="BAAAMN010000014">
    <property type="protein sequence ID" value="GAA2031378.1"/>
    <property type="molecule type" value="Genomic_DNA"/>
</dbReference>
<organism evidence="8 9">
    <name type="scientific">Yaniella flava</name>
    <dbReference type="NCBI Taxonomy" id="287930"/>
    <lineage>
        <taxon>Bacteria</taxon>
        <taxon>Bacillati</taxon>
        <taxon>Actinomycetota</taxon>
        <taxon>Actinomycetes</taxon>
        <taxon>Micrococcales</taxon>
        <taxon>Micrococcaceae</taxon>
        <taxon>Yaniella</taxon>
    </lineage>
</organism>